<dbReference type="Proteomes" id="UP000230069">
    <property type="component" value="Unassembled WGS sequence"/>
</dbReference>
<evidence type="ECO:0000313" key="2">
    <source>
        <dbReference type="Proteomes" id="UP000230069"/>
    </source>
</evidence>
<reference evidence="1 2" key="1">
    <citation type="submission" date="2017-09" db="EMBL/GenBank/DDBJ databases">
        <title>WGS assembly of Aquilegia coerulea Goldsmith.</title>
        <authorList>
            <person name="Hodges S."/>
            <person name="Kramer E."/>
            <person name="Nordborg M."/>
            <person name="Tomkins J."/>
            <person name="Borevitz J."/>
            <person name="Derieg N."/>
            <person name="Yan J."/>
            <person name="Mihaltcheva S."/>
            <person name="Hayes R.D."/>
            <person name="Rokhsar D."/>
        </authorList>
    </citation>
    <scope>NUCLEOTIDE SEQUENCE [LARGE SCALE GENOMIC DNA]</scope>
    <source>
        <strain evidence="2">cv. Goldsmith</strain>
    </source>
</reference>
<organism evidence="1 2">
    <name type="scientific">Aquilegia coerulea</name>
    <name type="common">Rocky mountain columbine</name>
    <dbReference type="NCBI Taxonomy" id="218851"/>
    <lineage>
        <taxon>Eukaryota</taxon>
        <taxon>Viridiplantae</taxon>
        <taxon>Streptophyta</taxon>
        <taxon>Embryophyta</taxon>
        <taxon>Tracheophyta</taxon>
        <taxon>Spermatophyta</taxon>
        <taxon>Magnoliopsida</taxon>
        <taxon>Ranunculales</taxon>
        <taxon>Ranunculaceae</taxon>
        <taxon>Thalictroideae</taxon>
        <taxon>Aquilegia</taxon>
    </lineage>
</organism>
<evidence type="ECO:0000313" key="1">
    <source>
        <dbReference type="EMBL" id="PIA44435.1"/>
    </source>
</evidence>
<sequence length="250" mass="28724">MSSSSSLLQQQQLHPPLHCFGSRRLSSLQQHLHHLKLSSKLSSRPNCFCSSSANHYATTIAKSSIKPFSSVSVSETQNSIDETSKEEELAESENDDWTYYYLELDVTTTSCHRVNFDEWQNGPYVFKIIENPGDMKITLKGECDDDSESIQVVVHLPQDGNAYHERDMHLDVTIVDNADQSISEFHIRAYSGLHKLECFCKTTTHHMSEKASRFFLRARGIDMSLEIFLRDYLIKKYLRKDLIPNVEHGY</sequence>
<dbReference type="Gene3D" id="3.10.280.10">
    <property type="entry name" value="Mitochondrial glycoprotein"/>
    <property type="match status" value="1"/>
</dbReference>
<dbReference type="InterPro" id="IPR036561">
    <property type="entry name" value="MAM33_sf"/>
</dbReference>
<dbReference type="SUPFAM" id="SSF54529">
    <property type="entry name" value="Mitochondrial glycoprotein MAM33-like"/>
    <property type="match status" value="1"/>
</dbReference>
<keyword evidence="2" id="KW-1185">Reference proteome</keyword>
<accession>A0A2G5DLP2</accession>
<gene>
    <name evidence="1" type="ORF">AQUCO_01700198v1</name>
</gene>
<name>A0A2G5DLP2_AQUCA</name>
<dbReference type="InParanoid" id="A0A2G5DLP2"/>
<dbReference type="AlphaFoldDB" id="A0A2G5DLP2"/>
<dbReference type="EMBL" id="KZ305034">
    <property type="protein sequence ID" value="PIA44435.1"/>
    <property type="molecule type" value="Genomic_DNA"/>
</dbReference>
<protein>
    <submittedName>
        <fullName evidence="1">Uncharacterized protein</fullName>
    </submittedName>
</protein>
<dbReference type="OrthoDB" id="10540036at2759"/>
<proteinExistence type="predicted"/>